<dbReference type="InterPro" id="IPR036457">
    <property type="entry name" value="PPM-type-like_dom_sf"/>
</dbReference>
<dbReference type="InterPro" id="IPR001932">
    <property type="entry name" value="PPM-type_phosphatase-like_dom"/>
</dbReference>
<dbReference type="Proteomes" id="UP000031623">
    <property type="component" value="Chromosome"/>
</dbReference>
<dbReference type="Gene3D" id="3.60.40.10">
    <property type="entry name" value="PPM-type phosphatase domain"/>
    <property type="match status" value="1"/>
</dbReference>
<accession>A0A090AEP4</accession>
<evidence type="ECO:0000259" key="1">
    <source>
        <dbReference type="Pfam" id="PF13672"/>
    </source>
</evidence>
<organism evidence="2 3">
    <name type="scientific">Thioploca ingrica</name>
    <dbReference type="NCBI Taxonomy" id="40754"/>
    <lineage>
        <taxon>Bacteria</taxon>
        <taxon>Pseudomonadati</taxon>
        <taxon>Pseudomonadota</taxon>
        <taxon>Gammaproteobacteria</taxon>
        <taxon>Thiotrichales</taxon>
        <taxon>Thiotrichaceae</taxon>
        <taxon>Thioploca</taxon>
    </lineage>
</organism>
<name>A0A090AEP4_9GAMM</name>
<sequence>MTVDEIMTGLIWKLELDYPGFDPQQAFQYEQAIQAYLHEHHCVDNLIAVIASVLTTTELQILFNPHHQQSKSYTEAFSHWIALLDFVKREKTTITSLINQQATTFILKNCIAANNSASPISPELILSQLRKKLYLWHESLENSKDRQYLETCLNNHPDKLNQLIAEMSKPIIAPELKLLLTASMDSPQRIRAKQYWENLLHYIKTRYNPQIFERLIHETTTFIAKQSNNQAPNHTMIPEANGYPQSLWRWRPVSPGEENHPEWVCQTETLPHGFKMLAARVRGKKHKHEGTNCDDWFEIARSGEWGIIAVADGAGSKMFSRIGARVACQAASSYLVAQLREHHLTNRDTWSTETFARNEVYQFKEPDIELTQNFLHEAMQVAYEAVEKAYYDRDNLKYYYKTLGNRDLTLSDFATTLLLAIHTIVTYKATQYSLVLTCQMGDGIAAAIYKNKAVTSVLGEIETNGFSNETQFLTSTKRQLAKDYLCTKTFPFFSPMRALMVMTDGVADDYFPPATGLLRLFGDMILNGIIPITDSAVLSQEEQDVIKAKQSDYVKVQEYLTEQGICVTHISSVAEYAQLVNRTLEELIATPTYLAAGIPTAITTQFDLTPENRLQLWLETYHVRGSFDDRTLVILFDGQQST</sequence>
<feature type="domain" description="PPM-type phosphatase" evidence="1">
    <location>
        <begin position="282"/>
        <end position="523"/>
    </location>
</feature>
<dbReference type="AlphaFoldDB" id="A0A090AEP4"/>
<keyword evidence="3" id="KW-1185">Reference proteome</keyword>
<evidence type="ECO:0000313" key="3">
    <source>
        <dbReference type="Proteomes" id="UP000031623"/>
    </source>
</evidence>
<dbReference type="KEGG" id="tig:THII_1127"/>
<dbReference type="HOGENOM" id="CLU_426370_0_0_6"/>
<dbReference type="Pfam" id="PF13672">
    <property type="entry name" value="PP2C_2"/>
    <property type="match status" value="1"/>
</dbReference>
<protein>
    <recommendedName>
        <fullName evidence="1">PPM-type phosphatase domain-containing protein</fullName>
    </recommendedName>
</protein>
<dbReference type="STRING" id="40754.THII_1127"/>
<gene>
    <name evidence="2" type="ORF">THII_1127</name>
</gene>
<dbReference type="OrthoDB" id="963478at2"/>
<reference evidence="2 3" key="1">
    <citation type="journal article" date="2014" name="ISME J.">
        <title>Ecophysiology of Thioploca ingrica as revealed by the complete genome sequence supplemented with proteomic evidence.</title>
        <authorList>
            <person name="Kojima H."/>
            <person name="Ogura Y."/>
            <person name="Yamamoto N."/>
            <person name="Togashi T."/>
            <person name="Mori H."/>
            <person name="Watanabe T."/>
            <person name="Nemoto F."/>
            <person name="Kurokawa K."/>
            <person name="Hayashi T."/>
            <person name="Fukui M."/>
        </authorList>
    </citation>
    <scope>NUCLEOTIDE SEQUENCE [LARGE SCALE GENOMIC DNA]</scope>
</reference>
<dbReference type="EMBL" id="AP014633">
    <property type="protein sequence ID" value="BAP55424.1"/>
    <property type="molecule type" value="Genomic_DNA"/>
</dbReference>
<evidence type="ECO:0000313" key="2">
    <source>
        <dbReference type="EMBL" id="BAP55424.1"/>
    </source>
</evidence>
<proteinExistence type="predicted"/>